<reference evidence="1 2" key="1">
    <citation type="submission" date="2018-06" db="EMBL/GenBank/DDBJ databases">
        <authorList>
            <consortium name="Pathogen Informatics"/>
            <person name="Doyle S."/>
        </authorList>
    </citation>
    <scope>NUCLEOTIDE SEQUENCE [LARGE SCALE GENOMIC DNA]</scope>
    <source>
        <strain evidence="1 2">NCTC9177</strain>
    </source>
</reference>
<keyword evidence="1" id="KW-0808">Transferase</keyword>
<gene>
    <name evidence="1" type="primary">ybiS_2</name>
    <name evidence="1" type="ORF">NCTC9177_03262</name>
</gene>
<dbReference type="EC" id="2.-.-.-" evidence="1"/>
<organism evidence="1 2">
    <name type="scientific">Klebsiella variicola</name>
    <dbReference type="NCBI Taxonomy" id="244366"/>
    <lineage>
        <taxon>Bacteria</taxon>
        <taxon>Pseudomonadati</taxon>
        <taxon>Pseudomonadota</taxon>
        <taxon>Gammaproteobacteria</taxon>
        <taxon>Enterobacterales</taxon>
        <taxon>Enterobacteriaceae</taxon>
        <taxon>Klebsiella/Raoultella group</taxon>
        <taxon>Klebsiella</taxon>
        <taxon>Klebsiella pneumoniae complex</taxon>
    </lineage>
</organism>
<proteinExistence type="predicted"/>
<dbReference type="GO" id="GO:0016740">
    <property type="term" value="F:transferase activity"/>
    <property type="evidence" value="ECO:0007669"/>
    <property type="project" value="UniProtKB-KW"/>
</dbReference>
<evidence type="ECO:0000313" key="2">
    <source>
        <dbReference type="Proteomes" id="UP000254545"/>
    </source>
</evidence>
<dbReference type="AlphaFoldDB" id="A0A7H4MGD2"/>
<protein>
    <submittedName>
        <fullName evidence="1">L,D-transpeptidase</fullName>
        <ecNumber evidence="1">2.-.-.-</ecNumber>
    </submittedName>
</protein>
<dbReference type="Proteomes" id="UP000254545">
    <property type="component" value="Unassembled WGS sequence"/>
</dbReference>
<evidence type="ECO:0000313" key="1">
    <source>
        <dbReference type="EMBL" id="STS89382.1"/>
    </source>
</evidence>
<name>A0A7H4MGD2_KLEVA</name>
<comment type="caution">
    <text evidence="1">The sequence shown here is derived from an EMBL/GenBank/DDBJ whole genome shotgun (WGS) entry which is preliminary data.</text>
</comment>
<sequence>MPTDGSRLVGQNQVITIPDDNKQPLEYFAAKYQMGLSNMLEANPGVDTYLPKGGSVLNIPQQLILPDTVHEGIVINSAEMRLYYYPKGTNTVIVLPIGIAS</sequence>
<dbReference type="EMBL" id="UGKR01000003">
    <property type="protein sequence ID" value="STS89382.1"/>
    <property type="molecule type" value="Genomic_DNA"/>
</dbReference>
<accession>A0A7H4MGD2</accession>